<dbReference type="Gene3D" id="3.20.20.70">
    <property type="entry name" value="Aldolase class I"/>
    <property type="match status" value="1"/>
</dbReference>
<proteinExistence type="predicted"/>
<sequence length="224" mass="24065">MDRIIPAVTSVLRGNIIKMPEVIKEASGIDILGKHIQSIIFTTDLVLIRNNNADAIMAVYPFTAQPIITHAIISAADQPVFIGVGGGTTRGRRVVNLALDAEFQGALGVVLNSPIDNHSLKMVRQTVSIPIIVTVISPEENIEGRLANGADILNVSAGPSTPQVVREIRKNYPQVPIIATGGPNNDSILKTIEAGANAITYTPPSNAELMRHLMNKYRSTLTNF</sequence>
<evidence type="ECO:0000313" key="1">
    <source>
        <dbReference type="EMBL" id="NYE56593.1"/>
    </source>
</evidence>
<accession>A0ABX2R919</accession>
<name>A0ABX2R919_9THEO</name>
<gene>
    <name evidence="1" type="ORF">HDG70_000299</name>
</gene>
<dbReference type="SUPFAM" id="SSF51412">
    <property type="entry name" value="Inosine monophosphate dehydrogenase (IMPDH)"/>
    <property type="match status" value="1"/>
</dbReference>
<dbReference type="RefSeq" id="WP_028051445.1">
    <property type="nucleotide sequence ID" value="NZ_ATYG01000001.1"/>
</dbReference>
<dbReference type="EMBL" id="JACCBS010000001">
    <property type="protein sequence ID" value="NYE56593.1"/>
    <property type="molecule type" value="Genomic_DNA"/>
</dbReference>
<dbReference type="InterPro" id="IPR013785">
    <property type="entry name" value="Aldolase_TIM"/>
</dbReference>
<evidence type="ECO:0000313" key="2">
    <source>
        <dbReference type="Proteomes" id="UP000604066"/>
    </source>
</evidence>
<keyword evidence="2" id="KW-1185">Reference proteome</keyword>
<reference evidence="1 2" key="1">
    <citation type="submission" date="2020-07" db="EMBL/GenBank/DDBJ databases">
        <title>Genomic Encyclopedia of Type Strains, Phase III (KMG-III): the genomes of soil and plant-associated and newly described type strains.</title>
        <authorList>
            <person name="Whitman W."/>
        </authorList>
    </citation>
    <scope>NUCLEOTIDE SEQUENCE [LARGE SCALE GENOMIC DNA]</scope>
    <source>
        <strain evidence="1 2">DSM 11255</strain>
    </source>
</reference>
<dbReference type="Proteomes" id="UP000604066">
    <property type="component" value="Unassembled WGS sequence"/>
</dbReference>
<comment type="caution">
    <text evidence="1">The sequence shown here is derived from an EMBL/GenBank/DDBJ whole genome shotgun (WGS) entry which is preliminary data.</text>
</comment>
<protein>
    <submittedName>
        <fullName evidence="1">2-keto-3-deoxy-6-phosphogluconate aldolase</fullName>
    </submittedName>
</protein>
<organism evidence="1 2">
    <name type="scientific">Carboxydothermus ferrireducens DSM 11255</name>
    <dbReference type="NCBI Taxonomy" id="1119529"/>
    <lineage>
        <taxon>Bacteria</taxon>
        <taxon>Bacillati</taxon>
        <taxon>Bacillota</taxon>
        <taxon>Clostridia</taxon>
        <taxon>Thermoanaerobacterales</taxon>
        <taxon>Thermoanaerobacteraceae</taxon>
        <taxon>Carboxydothermus</taxon>
    </lineage>
</organism>